<proteinExistence type="predicted"/>
<protein>
    <recommendedName>
        <fullName evidence="2">Ribonuclease H1 N-terminal domain-containing protein</fullName>
    </recommendedName>
</protein>
<evidence type="ECO:0000313" key="3">
    <source>
        <dbReference type="EMBL" id="KAJ7350500.1"/>
    </source>
</evidence>
<feature type="compositionally biased region" description="Polar residues" evidence="1">
    <location>
        <begin position="120"/>
        <end position="133"/>
    </location>
</feature>
<comment type="caution">
    <text evidence="3">The sequence shown here is derived from an EMBL/GenBank/DDBJ whole genome shotgun (WGS) entry which is preliminary data.</text>
</comment>
<dbReference type="Pfam" id="PF01693">
    <property type="entry name" value="Cauli_VI"/>
    <property type="match status" value="1"/>
</dbReference>
<gene>
    <name evidence="3" type="ORF">DFH08DRAFT_958170</name>
</gene>
<accession>A0AAD7EUU0</accession>
<sequence>MSYQHPPCAPSFRPSPGDEDHRWLSATAAHVFYVVGLGYSTGIYTDEYIARRQVTGFSNGQWKKASTYDEAIAIWNRMCERYHQHDDHDSQGSLVPDAHTPSRWVKAATPASPVPGKATASHQLAVPSSSKPSTAVKKTEIRVVSSTRHTGEWRTGDTLWGVEGQPLLFEDRYDMVDHVYVQRLSPVRVMETCNCRRLEAFVELRGYVRRDGDPEDSD</sequence>
<name>A0AAD7EUU0_9AGAR</name>
<dbReference type="SUPFAM" id="SSF55658">
    <property type="entry name" value="L9 N-domain-like"/>
    <property type="match status" value="1"/>
</dbReference>
<dbReference type="Gene3D" id="3.40.970.10">
    <property type="entry name" value="Ribonuclease H1, N-terminal domain"/>
    <property type="match status" value="1"/>
</dbReference>
<reference evidence="3" key="1">
    <citation type="submission" date="2023-03" db="EMBL/GenBank/DDBJ databases">
        <title>Massive genome expansion in bonnet fungi (Mycena s.s.) driven by repeated elements and novel gene families across ecological guilds.</title>
        <authorList>
            <consortium name="Lawrence Berkeley National Laboratory"/>
            <person name="Harder C.B."/>
            <person name="Miyauchi S."/>
            <person name="Viragh M."/>
            <person name="Kuo A."/>
            <person name="Thoen E."/>
            <person name="Andreopoulos B."/>
            <person name="Lu D."/>
            <person name="Skrede I."/>
            <person name="Drula E."/>
            <person name="Henrissat B."/>
            <person name="Morin E."/>
            <person name="Kohler A."/>
            <person name="Barry K."/>
            <person name="LaButti K."/>
            <person name="Morin E."/>
            <person name="Salamov A."/>
            <person name="Lipzen A."/>
            <person name="Mereny Z."/>
            <person name="Hegedus B."/>
            <person name="Baldrian P."/>
            <person name="Stursova M."/>
            <person name="Weitz H."/>
            <person name="Taylor A."/>
            <person name="Grigoriev I.V."/>
            <person name="Nagy L.G."/>
            <person name="Martin F."/>
            <person name="Kauserud H."/>
        </authorList>
    </citation>
    <scope>NUCLEOTIDE SEQUENCE</scope>
    <source>
        <strain evidence="3">CBHHK002</strain>
    </source>
</reference>
<dbReference type="EMBL" id="JARIHO010000014">
    <property type="protein sequence ID" value="KAJ7350500.1"/>
    <property type="molecule type" value="Genomic_DNA"/>
</dbReference>
<dbReference type="AlphaFoldDB" id="A0AAD7EUU0"/>
<dbReference type="InterPro" id="IPR037056">
    <property type="entry name" value="RNase_H1_N_sf"/>
</dbReference>
<feature type="region of interest" description="Disordered" evidence="1">
    <location>
        <begin position="108"/>
        <end position="133"/>
    </location>
</feature>
<organism evidence="3 4">
    <name type="scientific">Mycena albidolilacea</name>
    <dbReference type="NCBI Taxonomy" id="1033008"/>
    <lineage>
        <taxon>Eukaryota</taxon>
        <taxon>Fungi</taxon>
        <taxon>Dikarya</taxon>
        <taxon>Basidiomycota</taxon>
        <taxon>Agaricomycotina</taxon>
        <taxon>Agaricomycetes</taxon>
        <taxon>Agaricomycetidae</taxon>
        <taxon>Agaricales</taxon>
        <taxon>Marasmiineae</taxon>
        <taxon>Mycenaceae</taxon>
        <taxon>Mycena</taxon>
    </lineage>
</organism>
<dbReference type="Proteomes" id="UP001218218">
    <property type="component" value="Unassembled WGS sequence"/>
</dbReference>
<feature type="domain" description="Ribonuclease H1 N-terminal" evidence="2">
    <location>
        <begin position="32"/>
        <end position="72"/>
    </location>
</feature>
<dbReference type="InterPro" id="IPR009027">
    <property type="entry name" value="Ribosomal_bL9/RNase_H1_N"/>
</dbReference>
<dbReference type="InterPro" id="IPR011320">
    <property type="entry name" value="RNase_H1_N"/>
</dbReference>
<evidence type="ECO:0000313" key="4">
    <source>
        <dbReference type="Proteomes" id="UP001218218"/>
    </source>
</evidence>
<keyword evidence="4" id="KW-1185">Reference proteome</keyword>
<evidence type="ECO:0000259" key="2">
    <source>
        <dbReference type="Pfam" id="PF01693"/>
    </source>
</evidence>
<evidence type="ECO:0000256" key="1">
    <source>
        <dbReference type="SAM" id="MobiDB-lite"/>
    </source>
</evidence>